<dbReference type="RefSeq" id="WP_066812294.1">
    <property type="nucleotide sequence ID" value="NZ_CP012661.1"/>
</dbReference>
<dbReference type="AlphaFoldDB" id="A0A165SKY7"/>
<dbReference type="EMBL" id="CP012661">
    <property type="protein sequence ID" value="AMY69059.1"/>
    <property type="molecule type" value="Genomic_DNA"/>
</dbReference>
<evidence type="ECO:0000313" key="2">
    <source>
        <dbReference type="Proteomes" id="UP000076128"/>
    </source>
</evidence>
<proteinExistence type="predicted"/>
<sequence>MDAIEGEEPGFRGGWINRDLARELMKRDYSTQVITKAITEDLGGLYIGRHSTPVFQERGRKPRLYRIGEWRAMQHYMADQGYPV</sequence>
<protein>
    <submittedName>
        <fullName evidence="1">Uncharacterized protein</fullName>
    </submittedName>
</protein>
<dbReference type="Proteomes" id="UP000076128">
    <property type="component" value="Chromosome"/>
</dbReference>
<name>A0A165SKY7_9RHOB</name>
<organism evidence="1 2">
    <name type="scientific">Frigidibacter mobilis</name>
    <dbReference type="NCBI Taxonomy" id="1335048"/>
    <lineage>
        <taxon>Bacteria</taxon>
        <taxon>Pseudomonadati</taxon>
        <taxon>Pseudomonadota</taxon>
        <taxon>Alphaproteobacteria</taxon>
        <taxon>Rhodobacterales</taxon>
        <taxon>Paracoccaceae</taxon>
        <taxon>Frigidibacter</taxon>
    </lineage>
</organism>
<evidence type="ECO:0000313" key="1">
    <source>
        <dbReference type="EMBL" id="AMY69059.1"/>
    </source>
</evidence>
<dbReference type="KEGG" id="daa:AKL17_1808"/>
<dbReference type="STRING" id="1335048.AKL17_1808"/>
<gene>
    <name evidence="1" type="ORF">AKL17_1808</name>
</gene>
<accession>A0A165SKY7</accession>
<reference evidence="1 2" key="1">
    <citation type="submission" date="2015-09" db="EMBL/GenBank/DDBJ databases">
        <title>Complete genome sequence of Defluviimonas alba cai42t isolated from an oilfield in Xinjiang.</title>
        <authorList>
            <person name="Geng S."/>
            <person name="Pan X."/>
            <person name="Wu X."/>
        </authorList>
    </citation>
    <scope>NUCLEOTIDE SEQUENCE [LARGE SCALE GENOMIC DNA]</scope>
    <source>
        <strain evidence="2">cai42</strain>
    </source>
</reference>
<keyword evidence="2" id="KW-1185">Reference proteome</keyword>